<dbReference type="InterPro" id="IPR018467">
    <property type="entry name" value="CCT_CS"/>
</dbReference>
<comment type="domain">
    <text evidence="2">The jas domain is required for interaction with COI1.</text>
</comment>
<keyword evidence="2" id="KW-0539">Nucleus</keyword>
<dbReference type="GO" id="GO:0031347">
    <property type="term" value="P:regulation of defense response"/>
    <property type="evidence" value="ECO:0007669"/>
    <property type="project" value="UniProtKB-UniRule"/>
</dbReference>
<name>A0AAV1CM49_OLDCO</name>
<accession>A0AAV1CM49</accession>
<dbReference type="EMBL" id="OX459119">
    <property type="protein sequence ID" value="CAI9096739.1"/>
    <property type="molecule type" value="Genomic_DNA"/>
</dbReference>
<evidence type="ECO:0000256" key="1">
    <source>
        <dbReference type="ARBA" id="ARBA00008614"/>
    </source>
</evidence>
<gene>
    <name evidence="5" type="ORF">OLC1_LOCUS7417</name>
</gene>
<dbReference type="PANTHER" id="PTHR33077">
    <property type="entry name" value="PROTEIN TIFY 4A-RELATED-RELATED"/>
    <property type="match status" value="1"/>
</dbReference>
<dbReference type="InterPro" id="IPR040390">
    <property type="entry name" value="TIFY/JAZ"/>
</dbReference>
<proteinExistence type="inferred from homology"/>
<keyword evidence="2" id="KW-1184">Jasmonic acid signaling pathway</keyword>
<evidence type="ECO:0000256" key="2">
    <source>
        <dbReference type="RuleBase" id="RU369065"/>
    </source>
</evidence>
<protein>
    <recommendedName>
        <fullName evidence="2">Protein TIFY</fullName>
    </recommendedName>
    <alternativeName>
        <fullName evidence="2">Jasmonate ZIM domain-containing protein</fullName>
    </alternativeName>
</protein>
<feature type="domain" description="Tify" evidence="4">
    <location>
        <begin position="130"/>
        <end position="165"/>
    </location>
</feature>
<dbReference type="SMART" id="SM00979">
    <property type="entry name" value="TIFY"/>
    <property type="match status" value="1"/>
</dbReference>
<evidence type="ECO:0000313" key="6">
    <source>
        <dbReference type="Proteomes" id="UP001161247"/>
    </source>
</evidence>
<dbReference type="Pfam" id="PF06200">
    <property type="entry name" value="tify"/>
    <property type="match status" value="1"/>
</dbReference>
<dbReference type="PANTHER" id="PTHR33077:SF149">
    <property type="entry name" value="PROTEIN TIFY"/>
    <property type="match status" value="1"/>
</dbReference>
<feature type="region of interest" description="Disordered" evidence="3">
    <location>
        <begin position="201"/>
        <end position="236"/>
    </location>
</feature>
<evidence type="ECO:0000259" key="4">
    <source>
        <dbReference type="PROSITE" id="PS51320"/>
    </source>
</evidence>
<dbReference type="Proteomes" id="UP001161247">
    <property type="component" value="Chromosome 2"/>
</dbReference>
<dbReference type="AlphaFoldDB" id="A0AAV1CM49"/>
<evidence type="ECO:0000313" key="5">
    <source>
        <dbReference type="EMBL" id="CAI9096739.1"/>
    </source>
</evidence>
<comment type="similarity">
    <text evidence="1 2">Belongs to the TIFY/JAZ family.</text>
</comment>
<feature type="compositionally biased region" description="Low complexity" evidence="3">
    <location>
        <begin position="201"/>
        <end position="219"/>
    </location>
</feature>
<dbReference type="GO" id="GO:0005634">
    <property type="term" value="C:nucleus"/>
    <property type="evidence" value="ECO:0007669"/>
    <property type="project" value="UniProtKB-SubCell"/>
</dbReference>
<dbReference type="PROSITE" id="PS51320">
    <property type="entry name" value="TIFY"/>
    <property type="match status" value="1"/>
</dbReference>
<comment type="subcellular location">
    <subcellularLocation>
        <location evidence="2">Nucleus</location>
    </subcellularLocation>
</comment>
<keyword evidence="6" id="KW-1185">Reference proteome</keyword>
<dbReference type="InterPro" id="IPR010399">
    <property type="entry name" value="Tify_dom"/>
</dbReference>
<reference evidence="5" key="1">
    <citation type="submission" date="2023-03" db="EMBL/GenBank/DDBJ databases">
        <authorList>
            <person name="Julca I."/>
        </authorList>
    </citation>
    <scope>NUCLEOTIDE SEQUENCE</scope>
</reference>
<dbReference type="GO" id="GO:2000022">
    <property type="term" value="P:regulation of jasmonic acid mediated signaling pathway"/>
    <property type="evidence" value="ECO:0007669"/>
    <property type="project" value="UniProtKB-UniRule"/>
</dbReference>
<dbReference type="GO" id="GO:0009611">
    <property type="term" value="P:response to wounding"/>
    <property type="evidence" value="ECO:0007669"/>
    <property type="project" value="UniProtKB-UniRule"/>
</dbReference>
<organism evidence="5 6">
    <name type="scientific">Oldenlandia corymbosa var. corymbosa</name>
    <dbReference type="NCBI Taxonomy" id="529605"/>
    <lineage>
        <taxon>Eukaryota</taxon>
        <taxon>Viridiplantae</taxon>
        <taxon>Streptophyta</taxon>
        <taxon>Embryophyta</taxon>
        <taxon>Tracheophyta</taxon>
        <taxon>Spermatophyta</taxon>
        <taxon>Magnoliopsida</taxon>
        <taxon>eudicotyledons</taxon>
        <taxon>Gunneridae</taxon>
        <taxon>Pentapetalae</taxon>
        <taxon>asterids</taxon>
        <taxon>lamiids</taxon>
        <taxon>Gentianales</taxon>
        <taxon>Rubiaceae</taxon>
        <taxon>Rubioideae</taxon>
        <taxon>Spermacoceae</taxon>
        <taxon>Hedyotis-Oldenlandia complex</taxon>
        <taxon>Oldenlandia</taxon>
    </lineage>
</organism>
<dbReference type="Pfam" id="PF09425">
    <property type="entry name" value="Jas_motif"/>
    <property type="match status" value="1"/>
</dbReference>
<sequence>MERDFMGLNSRKDSAVVVKEEAVEFKDSVSGASWMMPNKDSTLPPFQSFKSVHDEKMTKVVPENHTSLGYMAMSSANAFDMKRLPGENCFGGATSKQGFVSGVPVAAPCSIIPSNGFMAGTTEPWFSAKAASGAAQLTIFYGGSVSVFEDITPEKAQAIMFLAGGCVPANMVQTRPLIQSPASKFAAGDAGFMNQNMNAQPSSALSSPISVSSHPVNHSGAVSPNSDEAKAPKTSGMLTNIPTKVEVRMASLGPGAAATIIPSAIPQARKASLARFLEKRKERAMNSSPYNVTKKSAEYSTSEAVGAGLPATPATSSVAGC</sequence>
<evidence type="ECO:0000256" key="3">
    <source>
        <dbReference type="SAM" id="MobiDB-lite"/>
    </source>
</evidence>
<comment type="function">
    <text evidence="2">Repressor of jasmonate responses.</text>
</comment>